<evidence type="ECO:0000256" key="6">
    <source>
        <dbReference type="ARBA" id="ARBA00022771"/>
    </source>
</evidence>
<keyword evidence="6 9" id="KW-0863">Zinc-finger</keyword>
<keyword evidence="5" id="KW-0677">Repeat</keyword>
<comment type="catalytic activity">
    <reaction evidence="1">
        <text>[E2 ubiquitin-conjugating enzyme]-S-ubiquitinyl-L-cysteine + [acceptor protein]-L-lysine = [E2 ubiquitin-conjugating enzyme]-L-cysteine + [acceptor protein]-N(6)-ubiquitinyl-L-lysine.</text>
        <dbReference type="EC" id="2.3.2.31"/>
    </reaction>
</comment>
<dbReference type="SMART" id="SM00647">
    <property type="entry name" value="IBR"/>
    <property type="match status" value="2"/>
</dbReference>
<dbReference type="PROSITE" id="PS51873">
    <property type="entry name" value="TRIAD"/>
    <property type="match status" value="1"/>
</dbReference>
<dbReference type="GO" id="GO:0016567">
    <property type="term" value="P:protein ubiquitination"/>
    <property type="evidence" value="ECO:0007669"/>
    <property type="project" value="InterPro"/>
</dbReference>
<evidence type="ECO:0000256" key="3">
    <source>
        <dbReference type="ARBA" id="ARBA00022679"/>
    </source>
</evidence>
<reference evidence="13 14" key="1">
    <citation type="submission" date="2018-04" db="EMBL/GenBank/DDBJ databases">
        <title>The genome of golden apple snail Pomacea canaliculata provides insight into stress tolerance and invasive adaptation.</title>
        <authorList>
            <person name="Liu C."/>
            <person name="Liu B."/>
            <person name="Ren Y."/>
            <person name="Zhang Y."/>
            <person name="Wang H."/>
            <person name="Li S."/>
            <person name="Jiang F."/>
            <person name="Yin L."/>
            <person name="Zhang G."/>
            <person name="Qian W."/>
            <person name="Fan W."/>
        </authorList>
    </citation>
    <scope>NUCLEOTIDE SEQUENCE [LARGE SCALE GENOMIC DNA]</scope>
    <source>
        <strain evidence="13">SZHN2017</strain>
        <tissue evidence="13">Muscle</tissue>
    </source>
</reference>
<keyword evidence="14" id="KW-1185">Reference proteome</keyword>
<evidence type="ECO:0000313" key="14">
    <source>
        <dbReference type="Proteomes" id="UP000245119"/>
    </source>
</evidence>
<dbReference type="SUPFAM" id="SSF57850">
    <property type="entry name" value="RING/U-box"/>
    <property type="match status" value="2"/>
</dbReference>
<keyword evidence="3" id="KW-0808">Transferase</keyword>
<name>A0A2T7NVN1_POMCA</name>
<dbReference type="Gene3D" id="3.30.40.10">
    <property type="entry name" value="Zinc/RING finger domain, C3HC4 (zinc finger)"/>
    <property type="match status" value="1"/>
</dbReference>
<dbReference type="GO" id="GO:0061630">
    <property type="term" value="F:ubiquitin protein ligase activity"/>
    <property type="evidence" value="ECO:0007669"/>
    <property type="project" value="UniProtKB-EC"/>
</dbReference>
<feature type="domain" description="RING-type" evidence="12">
    <location>
        <begin position="620"/>
        <end position="854"/>
    </location>
</feature>
<dbReference type="Pfam" id="PF22191">
    <property type="entry name" value="IBR_1"/>
    <property type="match status" value="1"/>
</dbReference>
<proteinExistence type="predicted"/>
<dbReference type="InterPro" id="IPR013083">
    <property type="entry name" value="Znf_RING/FYVE/PHD"/>
</dbReference>
<organism evidence="13 14">
    <name type="scientific">Pomacea canaliculata</name>
    <name type="common">Golden apple snail</name>
    <dbReference type="NCBI Taxonomy" id="400727"/>
    <lineage>
        <taxon>Eukaryota</taxon>
        <taxon>Metazoa</taxon>
        <taxon>Spiralia</taxon>
        <taxon>Lophotrochozoa</taxon>
        <taxon>Mollusca</taxon>
        <taxon>Gastropoda</taxon>
        <taxon>Caenogastropoda</taxon>
        <taxon>Architaenioglossa</taxon>
        <taxon>Ampullarioidea</taxon>
        <taxon>Ampullariidae</taxon>
        <taxon>Pomacea</taxon>
    </lineage>
</organism>
<dbReference type="InterPro" id="IPR002867">
    <property type="entry name" value="IBR_dom"/>
</dbReference>
<dbReference type="Pfam" id="PF01485">
    <property type="entry name" value="IBR"/>
    <property type="match status" value="1"/>
</dbReference>
<evidence type="ECO:0000256" key="4">
    <source>
        <dbReference type="ARBA" id="ARBA00022723"/>
    </source>
</evidence>
<evidence type="ECO:0000259" key="11">
    <source>
        <dbReference type="PROSITE" id="PS50089"/>
    </source>
</evidence>
<dbReference type="GO" id="GO:0008270">
    <property type="term" value="F:zinc ion binding"/>
    <property type="evidence" value="ECO:0007669"/>
    <property type="project" value="UniProtKB-KW"/>
</dbReference>
<dbReference type="CDD" id="cd20336">
    <property type="entry name" value="Rcat_RBR"/>
    <property type="match status" value="1"/>
</dbReference>
<keyword evidence="7" id="KW-0833">Ubl conjugation pathway</keyword>
<dbReference type="EC" id="2.3.2.31" evidence="2"/>
<evidence type="ECO:0000256" key="9">
    <source>
        <dbReference type="PROSITE-ProRule" id="PRU00175"/>
    </source>
</evidence>
<evidence type="ECO:0000256" key="5">
    <source>
        <dbReference type="ARBA" id="ARBA00022737"/>
    </source>
</evidence>
<keyword evidence="4" id="KW-0479">Metal-binding</keyword>
<dbReference type="OrthoDB" id="6152076at2759"/>
<evidence type="ECO:0000256" key="8">
    <source>
        <dbReference type="ARBA" id="ARBA00022833"/>
    </source>
</evidence>
<dbReference type="Gene3D" id="1.20.120.1750">
    <property type="match status" value="1"/>
</dbReference>
<dbReference type="InterPro" id="IPR001841">
    <property type="entry name" value="Znf_RING"/>
</dbReference>
<dbReference type="InterPro" id="IPR031127">
    <property type="entry name" value="E3_UB_ligase_RBR"/>
</dbReference>
<gene>
    <name evidence="13" type="ORF">C0Q70_15723</name>
</gene>
<evidence type="ECO:0000256" key="1">
    <source>
        <dbReference type="ARBA" id="ARBA00001798"/>
    </source>
</evidence>
<dbReference type="InterPro" id="IPR044066">
    <property type="entry name" value="TRIAD_supradom"/>
</dbReference>
<feature type="domain" description="RING-type" evidence="11">
    <location>
        <begin position="624"/>
        <end position="666"/>
    </location>
</feature>
<accession>A0A2T7NVN1</accession>
<keyword evidence="8" id="KW-0862">Zinc</keyword>
<evidence type="ECO:0000313" key="13">
    <source>
        <dbReference type="EMBL" id="PVD25225.1"/>
    </source>
</evidence>
<dbReference type="AlphaFoldDB" id="A0A2T7NVN1"/>
<sequence>MVLKSSNCNRNSGNTMRVKYFKDQWAWKERHWKYVNKLVRNIPLKAEEGKDWDIDVAQCYIDDGGLECHPLNPNGYHSLTYSLNKRKRWTLVNTFADAMSNQDLADEEFKVTLVERSDHVSEGGLSLRNPRANVTAYYDSHAGKCCLKPRKTFSFLTELLKKGKDLSRIKEKKIRKQKKSFHNQHFRGVQRKLKTVPRNKINERQMDNDDASKKEIRYEIAVPVCGGLYRLDSPYKGFSPIEESRTFRGEKRKMLTWYFTDALQPGLATAHKSGVFKTQVHSEDLCTNAATDTREDEIDIPKEFKAPNLQKFSIVDFLTSPSSASCANQQRKSFAKKSHTSVTAVNPASSIQTKKYGKGSAIFMHCLDTSSDASEQDSKVASDDGDSDLESSAGGLFEPSVLSTNTWDMEAEILKFEENISLCKLSESELNQEHLEKKYEGSFEVGHCVPFTVAFSLQKAVSQINVGSENLHGKDADSAGDWYLLCQAAPSTQHKNHEFKNKLFNIYLHSSAEEDLVKYANTQLRNILKLENNAEKVLLLDDVLLWTWDIVIHLTALRQKKATKIVLKTQHLEDFIPLQKFGGHASVCSVPQAYLLTPDQSQQEHRKIDKIQISLDVEFLENICSICLASIEDTGKEDGLFFMFLTMWNCGHSFCRRCWQNHLTTCILSGQTSLTCMEYKCVAEVDCVTLLSLVPHHVYIKWQQLMQSIAVERSGIWKWCPNPSCGRVAKHCHLPSCSPSASDHLRGLPVACECQHHWCLDCGEQSHWPLCCRQYISYNKMLQQYGNKEGSKTEDVMVTWVKVKRCPQCAYPIEKNGGCSHMTCTRCHKEFCWTCKSDWYSHMSGVWQGCNDRGEETLELDNSKVYPLPIQCYKQAVSHRFFWKQVEKTWHQTLIDLNSNFVRKMKARELDHSAVSVVLEVLKFLKQGYSLLELGNILLSDTARSNKAAKVLRGRLTILEFSCNRFTEHLKKPKLKILKDIAWFQKNLVYGSKVIHQVCYSARELRQLMKSPTQQWLLQRDHEEFVNYR</sequence>
<dbReference type="PROSITE" id="PS50089">
    <property type="entry name" value="ZF_RING_2"/>
    <property type="match status" value="1"/>
</dbReference>
<evidence type="ECO:0000259" key="12">
    <source>
        <dbReference type="PROSITE" id="PS51873"/>
    </source>
</evidence>
<dbReference type="PANTHER" id="PTHR11685">
    <property type="entry name" value="RBR FAMILY RING FINGER AND IBR DOMAIN-CONTAINING"/>
    <property type="match status" value="1"/>
</dbReference>
<comment type="caution">
    <text evidence="13">The sequence shown here is derived from an EMBL/GenBank/DDBJ whole genome shotgun (WGS) entry which is preliminary data.</text>
</comment>
<dbReference type="STRING" id="400727.A0A2T7NVN1"/>
<dbReference type="EMBL" id="PZQS01000009">
    <property type="protein sequence ID" value="PVD25225.1"/>
    <property type="molecule type" value="Genomic_DNA"/>
</dbReference>
<feature type="region of interest" description="Disordered" evidence="10">
    <location>
        <begin position="374"/>
        <end position="395"/>
    </location>
</feature>
<dbReference type="Proteomes" id="UP000245119">
    <property type="component" value="Linkage Group LG9"/>
</dbReference>
<protein>
    <recommendedName>
        <fullName evidence="2">RBR-type E3 ubiquitin transferase</fullName>
        <ecNumber evidence="2">2.3.2.31</ecNumber>
    </recommendedName>
</protein>
<evidence type="ECO:0000256" key="7">
    <source>
        <dbReference type="ARBA" id="ARBA00022786"/>
    </source>
</evidence>
<evidence type="ECO:0000256" key="2">
    <source>
        <dbReference type="ARBA" id="ARBA00012251"/>
    </source>
</evidence>
<dbReference type="OMA" id="ENICSIC"/>
<evidence type="ECO:0000256" key="10">
    <source>
        <dbReference type="SAM" id="MobiDB-lite"/>
    </source>
</evidence>